<dbReference type="Gene3D" id="3.40.250.10">
    <property type="entry name" value="Rhodanese-like domain"/>
    <property type="match status" value="1"/>
</dbReference>
<dbReference type="PROSITE" id="PS50206">
    <property type="entry name" value="RHODANESE_3"/>
    <property type="match status" value="1"/>
</dbReference>
<feature type="domain" description="Rhodanese" evidence="1">
    <location>
        <begin position="236"/>
        <end position="312"/>
    </location>
</feature>
<evidence type="ECO:0000259" key="1">
    <source>
        <dbReference type="PROSITE" id="PS50206"/>
    </source>
</evidence>
<comment type="caution">
    <text evidence="2">The sequence shown here is derived from an EMBL/GenBank/DDBJ whole genome shotgun (WGS) entry which is preliminary data.</text>
</comment>
<sequence>MAKQATIITDRRTEEQTIFPGESETWSDWDSAEWEYNGCSPFVLSQPGTVLDKIYYSPNNPNQNPLRIYFESPKYGSFKAPNIQNLNRAKRILKLEDMEREEIPRFDPLIAQNLEDFLDQEARREFDMDPFDSILHEGLPKVDPSIGVNAWLLQAREKKEGYSIITEEQKDDRIQPEDASSETDIEIEEEEEEEVHLGQRVLSDGSPWHAAFPSPRTTKPGALTRKDVLELLQKEGTKDFVLVDLRRNDYEGGTIRGSINLPAQSLYPTIPTLYDLFKAGNVKQVIWYCEMKSVILEGGIKGWVKGGNEYTETMIGYAEEAWSK</sequence>
<reference evidence="2 3" key="1">
    <citation type="submission" date="2019-06" db="EMBL/GenBank/DDBJ databases">
        <authorList>
            <person name="Palmer J.M."/>
        </authorList>
    </citation>
    <scope>NUCLEOTIDE SEQUENCE [LARGE SCALE GENOMIC DNA]</scope>
    <source>
        <strain evidence="2 3">TWF106</strain>
    </source>
</reference>
<evidence type="ECO:0000313" key="3">
    <source>
        <dbReference type="Proteomes" id="UP000472727"/>
    </source>
</evidence>
<dbReference type="InterPro" id="IPR001763">
    <property type="entry name" value="Rhodanese-like_dom"/>
</dbReference>
<evidence type="ECO:0000313" key="2">
    <source>
        <dbReference type="EMBL" id="KAF3224900.1"/>
    </source>
</evidence>
<dbReference type="InterPro" id="IPR036873">
    <property type="entry name" value="Rhodanese-like_dom_sf"/>
</dbReference>
<proteinExistence type="predicted"/>
<gene>
    <name evidence="2" type="ORF">TWF106_003343</name>
</gene>
<dbReference type="Pfam" id="PF00581">
    <property type="entry name" value="Rhodanese"/>
    <property type="match status" value="1"/>
</dbReference>
<name>A0A7C8USB5_ORBOL</name>
<accession>A0A7C8USB5</accession>
<organism evidence="2 3">
    <name type="scientific">Orbilia oligospora</name>
    <name type="common">Nematode-trapping fungus</name>
    <name type="synonym">Arthrobotrys oligospora</name>
    <dbReference type="NCBI Taxonomy" id="2813651"/>
    <lineage>
        <taxon>Eukaryota</taxon>
        <taxon>Fungi</taxon>
        <taxon>Dikarya</taxon>
        <taxon>Ascomycota</taxon>
        <taxon>Pezizomycotina</taxon>
        <taxon>Orbiliomycetes</taxon>
        <taxon>Orbiliales</taxon>
        <taxon>Orbiliaceae</taxon>
        <taxon>Orbilia</taxon>
    </lineage>
</organism>
<protein>
    <recommendedName>
        <fullName evidence="1">Rhodanese domain-containing protein</fullName>
    </recommendedName>
</protein>
<dbReference type="SUPFAM" id="SSF52821">
    <property type="entry name" value="Rhodanese/Cell cycle control phosphatase"/>
    <property type="match status" value="1"/>
</dbReference>
<dbReference type="AlphaFoldDB" id="A0A7C8USB5"/>
<dbReference type="Proteomes" id="UP000472727">
    <property type="component" value="Unassembled WGS sequence"/>
</dbReference>
<dbReference type="EMBL" id="WIWS01000017">
    <property type="protein sequence ID" value="KAF3224900.1"/>
    <property type="molecule type" value="Genomic_DNA"/>
</dbReference>